<dbReference type="GO" id="GO:0005829">
    <property type="term" value="C:cytosol"/>
    <property type="evidence" value="ECO:0007669"/>
    <property type="project" value="TreeGrafter"/>
</dbReference>
<dbReference type="PRINTS" id="PR00070">
    <property type="entry name" value="DHFR"/>
</dbReference>
<comment type="caution">
    <text evidence="10">The sequence shown here is derived from an EMBL/GenBank/DDBJ whole genome shotgun (WGS) entry which is preliminary data.</text>
</comment>
<dbReference type="InterPro" id="IPR001796">
    <property type="entry name" value="DHFR_dom"/>
</dbReference>
<reference evidence="10 11" key="1">
    <citation type="journal article" date="2021" name="Int. J. Syst. Evol. Microbiol.">
        <title>Streptococcus vicugnae sp. nov., isolated from faeces of alpacas (Vicugna pacos) and cattle (Bos taurus), Streptococcus zalophi sp. nov., and Streptococcus pacificus sp. nov., isolated from respiratory tract of California sea lions (Zalophus californianus).</title>
        <authorList>
            <person name="Volokhov D.V."/>
            <person name="Zagorodnyaya T.A."/>
            <person name="Shen Z."/>
            <person name="Blom J."/>
            <person name="Furtak V.A."/>
            <person name="Eisenberg T."/>
            <person name="Fan P."/>
            <person name="Jeong K.C."/>
            <person name="Gao Y."/>
            <person name="Zhang S."/>
            <person name="Amselle M."/>
        </authorList>
    </citation>
    <scope>NUCLEOTIDE SEQUENCE [LARGE SCALE GENOMIC DNA]</scope>
    <source>
        <strain evidence="11">CSL7508-lung</strain>
    </source>
</reference>
<keyword evidence="5 7" id="KW-0521">NADP</keyword>
<comment type="pathway">
    <text evidence="1 7">Cofactor biosynthesis; tetrahydrofolate biosynthesis; 5,6,7,8-tetrahydrofolate from 7,8-dihydrofolate: step 1/1.</text>
</comment>
<dbReference type="InterPro" id="IPR024072">
    <property type="entry name" value="DHFR-like_dom_sf"/>
</dbReference>
<dbReference type="PANTHER" id="PTHR48069">
    <property type="entry name" value="DIHYDROFOLATE REDUCTASE"/>
    <property type="match status" value="1"/>
</dbReference>
<dbReference type="GO" id="GO:0046654">
    <property type="term" value="P:tetrahydrofolate biosynthetic process"/>
    <property type="evidence" value="ECO:0007669"/>
    <property type="project" value="InterPro"/>
</dbReference>
<dbReference type="Gene3D" id="3.40.430.10">
    <property type="entry name" value="Dihydrofolate Reductase, subunit A"/>
    <property type="match status" value="1"/>
</dbReference>
<dbReference type="AlphaFoldDB" id="A0A934PCM2"/>
<keyword evidence="4 7" id="KW-0554">One-carbon metabolism</keyword>
<dbReference type="PROSITE" id="PS51330">
    <property type="entry name" value="DHFR_2"/>
    <property type="match status" value="1"/>
</dbReference>
<sequence>MTKKIIAIWAEDESHLIGNNGKLPWFLPKELNHFKEVTYGHTILMGRVTFEGMNKRVLPGRQTIILSRDDTYKADGVTILSSVSDVLKWFENQDDDLFIVGGETIYKAFDGLYHQLIRTTIHAKFEGDAYFPKLDFSSFHQTSTQFYPKDDKNNYSFTVDIFEKMPKKESND</sequence>
<evidence type="ECO:0000256" key="8">
    <source>
        <dbReference type="RuleBase" id="RU004474"/>
    </source>
</evidence>
<dbReference type="RefSeq" id="WP_199568358.1">
    <property type="nucleotide sequence ID" value="NZ_JAENBP010000012.1"/>
</dbReference>
<gene>
    <name evidence="10" type="ORF">JHK64_07300</name>
</gene>
<evidence type="ECO:0000256" key="2">
    <source>
        <dbReference type="ARBA" id="ARBA00009539"/>
    </source>
</evidence>
<dbReference type="GO" id="GO:0006730">
    <property type="term" value="P:one-carbon metabolic process"/>
    <property type="evidence" value="ECO:0007669"/>
    <property type="project" value="UniProtKB-KW"/>
</dbReference>
<dbReference type="Pfam" id="PF00186">
    <property type="entry name" value="DHFR_1"/>
    <property type="match status" value="1"/>
</dbReference>
<comment type="function">
    <text evidence="7">Key enzyme in folate metabolism. Catalyzes an essential reaction for de novo glycine and purine synthesis, and for DNA precursor synthesis.</text>
</comment>
<dbReference type="EC" id="1.5.1.3" evidence="3 7"/>
<evidence type="ECO:0000256" key="3">
    <source>
        <dbReference type="ARBA" id="ARBA00012856"/>
    </source>
</evidence>
<evidence type="ECO:0000259" key="9">
    <source>
        <dbReference type="PROSITE" id="PS51330"/>
    </source>
</evidence>
<name>A0A934PCM2_9STRE</name>
<dbReference type="PIRSF" id="PIRSF000194">
    <property type="entry name" value="DHFR"/>
    <property type="match status" value="1"/>
</dbReference>
<keyword evidence="6 7" id="KW-0560">Oxidoreductase</keyword>
<evidence type="ECO:0000313" key="11">
    <source>
        <dbReference type="Proteomes" id="UP000644875"/>
    </source>
</evidence>
<proteinExistence type="inferred from homology"/>
<dbReference type="EMBL" id="JAENBP010000012">
    <property type="protein sequence ID" value="MBJ8350428.1"/>
    <property type="molecule type" value="Genomic_DNA"/>
</dbReference>
<dbReference type="GO" id="GO:0046655">
    <property type="term" value="P:folic acid metabolic process"/>
    <property type="evidence" value="ECO:0007669"/>
    <property type="project" value="TreeGrafter"/>
</dbReference>
<evidence type="ECO:0000313" key="10">
    <source>
        <dbReference type="EMBL" id="MBJ8350428.1"/>
    </source>
</evidence>
<evidence type="ECO:0000256" key="6">
    <source>
        <dbReference type="ARBA" id="ARBA00023002"/>
    </source>
</evidence>
<dbReference type="GO" id="GO:0050661">
    <property type="term" value="F:NADP binding"/>
    <property type="evidence" value="ECO:0007669"/>
    <property type="project" value="InterPro"/>
</dbReference>
<dbReference type="InterPro" id="IPR012259">
    <property type="entry name" value="DHFR"/>
</dbReference>
<dbReference type="InterPro" id="IPR017925">
    <property type="entry name" value="DHFR_CS"/>
</dbReference>
<dbReference type="GO" id="GO:0004146">
    <property type="term" value="F:dihydrofolate reductase activity"/>
    <property type="evidence" value="ECO:0007669"/>
    <property type="project" value="UniProtKB-EC"/>
</dbReference>
<dbReference type="GO" id="GO:0046452">
    <property type="term" value="P:dihydrofolate metabolic process"/>
    <property type="evidence" value="ECO:0007669"/>
    <property type="project" value="TreeGrafter"/>
</dbReference>
<evidence type="ECO:0000256" key="5">
    <source>
        <dbReference type="ARBA" id="ARBA00022857"/>
    </source>
</evidence>
<comment type="similarity">
    <text evidence="2 7 8">Belongs to the dihydrofolate reductase family.</text>
</comment>
<dbReference type="PROSITE" id="PS00075">
    <property type="entry name" value="DHFR_1"/>
    <property type="match status" value="1"/>
</dbReference>
<keyword evidence="11" id="KW-1185">Reference proteome</keyword>
<dbReference type="SUPFAM" id="SSF53597">
    <property type="entry name" value="Dihydrofolate reductase-like"/>
    <property type="match status" value="1"/>
</dbReference>
<dbReference type="CDD" id="cd00209">
    <property type="entry name" value="DHFR"/>
    <property type="match status" value="1"/>
</dbReference>
<organism evidence="10 11">
    <name type="scientific">Streptococcus zalophi</name>
    <dbReference type="NCBI Taxonomy" id="640031"/>
    <lineage>
        <taxon>Bacteria</taxon>
        <taxon>Bacillati</taxon>
        <taxon>Bacillota</taxon>
        <taxon>Bacilli</taxon>
        <taxon>Lactobacillales</taxon>
        <taxon>Streptococcaceae</taxon>
        <taxon>Streptococcus</taxon>
    </lineage>
</organism>
<dbReference type="PANTHER" id="PTHR48069:SF3">
    <property type="entry name" value="DIHYDROFOLATE REDUCTASE"/>
    <property type="match status" value="1"/>
</dbReference>
<feature type="domain" description="DHFR" evidence="9">
    <location>
        <begin position="4"/>
        <end position="164"/>
    </location>
</feature>
<dbReference type="Proteomes" id="UP000644875">
    <property type="component" value="Unassembled WGS sequence"/>
</dbReference>
<evidence type="ECO:0000256" key="7">
    <source>
        <dbReference type="PIRNR" id="PIRNR000194"/>
    </source>
</evidence>
<accession>A0A934PCM2</accession>
<comment type="catalytic activity">
    <reaction evidence="7">
        <text>(6S)-5,6,7,8-tetrahydrofolate + NADP(+) = 7,8-dihydrofolate + NADPH + H(+)</text>
        <dbReference type="Rhea" id="RHEA:15009"/>
        <dbReference type="ChEBI" id="CHEBI:15378"/>
        <dbReference type="ChEBI" id="CHEBI:57451"/>
        <dbReference type="ChEBI" id="CHEBI:57453"/>
        <dbReference type="ChEBI" id="CHEBI:57783"/>
        <dbReference type="ChEBI" id="CHEBI:58349"/>
        <dbReference type="EC" id="1.5.1.3"/>
    </reaction>
</comment>
<protein>
    <recommendedName>
        <fullName evidence="3 7">Dihydrofolate reductase</fullName>
        <ecNumber evidence="3 7">1.5.1.3</ecNumber>
    </recommendedName>
</protein>
<evidence type="ECO:0000256" key="4">
    <source>
        <dbReference type="ARBA" id="ARBA00022563"/>
    </source>
</evidence>
<evidence type="ECO:0000256" key="1">
    <source>
        <dbReference type="ARBA" id="ARBA00004903"/>
    </source>
</evidence>